<name>A0ABD5N8U1_9EURY</name>
<dbReference type="EMBL" id="JBHRWN010000002">
    <property type="protein sequence ID" value="MFC3476162.1"/>
    <property type="molecule type" value="Genomic_DNA"/>
</dbReference>
<keyword evidence="1" id="KW-0472">Membrane</keyword>
<dbReference type="AlphaFoldDB" id="A0ABD5N8U1"/>
<evidence type="ECO:0000256" key="1">
    <source>
        <dbReference type="SAM" id="Phobius"/>
    </source>
</evidence>
<feature type="transmembrane region" description="Helical" evidence="1">
    <location>
        <begin position="12"/>
        <end position="31"/>
    </location>
</feature>
<sequence>MFERITRLGLLAAYQSTLALGIVLMPLAMLVRRAGVTLPVGRLVERAEHAYESAN</sequence>
<dbReference type="RefSeq" id="WP_232569256.1">
    <property type="nucleotide sequence ID" value="NZ_CP089466.1"/>
</dbReference>
<comment type="caution">
    <text evidence="2">The sequence shown here is derived from an EMBL/GenBank/DDBJ whole genome shotgun (WGS) entry which is preliminary data.</text>
</comment>
<accession>A0ABD5N8U1</accession>
<protein>
    <submittedName>
        <fullName evidence="2">Uncharacterized protein</fullName>
    </submittedName>
</protein>
<gene>
    <name evidence="2" type="ORF">ACFOKC_00340</name>
</gene>
<proteinExistence type="predicted"/>
<evidence type="ECO:0000313" key="2">
    <source>
        <dbReference type="EMBL" id="MFC3476162.1"/>
    </source>
</evidence>
<reference evidence="2 3" key="1">
    <citation type="journal article" date="2019" name="Int. J. Syst. Evol. Microbiol.">
        <title>The Global Catalogue of Microorganisms (GCM) 10K type strain sequencing project: providing services to taxonomists for standard genome sequencing and annotation.</title>
        <authorList>
            <consortium name="The Broad Institute Genomics Platform"/>
            <consortium name="The Broad Institute Genome Sequencing Center for Infectious Disease"/>
            <person name="Wu L."/>
            <person name="Ma J."/>
        </authorList>
    </citation>
    <scope>NUCLEOTIDE SEQUENCE [LARGE SCALE GENOMIC DNA]</scope>
    <source>
        <strain evidence="2 3">CGMCC 1.12562</strain>
    </source>
</reference>
<dbReference type="Proteomes" id="UP001595660">
    <property type="component" value="Unassembled WGS sequence"/>
</dbReference>
<organism evidence="2 3">
    <name type="scientific">Halobacterium litoreum</name>
    <dbReference type="NCBI Taxonomy" id="2039234"/>
    <lineage>
        <taxon>Archaea</taxon>
        <taxon>Methanobacteriati</taxon>
        <taxon>Methanobacteriota</taxon>
        <taxon>Stenosarchaea group</taxon>
        <taxon>Halobacteria</taxon>
        <taxon>Halobacteriales</taxon>
        <taxon>Halobacteriaceae</taxon>
        <taxon>Halobacterium</taxon>
    </lineage>
</organism>
<evidence type="ECO:0000313" key="3">
    <source>
        <dbReference type="Proteomes" id="UP001595660"/>
    </source>
</evidence>
<keyword evidence="1" id="KW-0812">Transmembrane</keyword>
<dbReference type="GeneID" id="69117928"/>
<keyword evidence="1" id="KW-1133">Transmembrane helix</keyword>
<keyword evidence="3" id="KW-1185">Reference proteome</keyword>